<keyword evidence="1" id="KW-0812">Transmembrane</keyword>
<evidence type="ECO:0000256" key="1">
    <source>
        <dbReference type="SAM" id="Phobius"/>
    </source>
</evidence>
<dbReference type="Ensembl" id="ENSCINT00000008479.3">
    <property type="protein sequence ID" value="ENSCINP00000008479.3"/>
    <property type="gene ID" value="ENSCING00000004114.3"/>
</dbReference>
<protein>
    <submittedName>
        <fullName evidence="2">Transmembrane protein 164</fullName>
    </submittedName>
</protein>
<feature type="transmembrane region" description="Helical" evidence="1">
    <location>
        <begin position="90"/>
        <end position="110"/>
    </location>
</feature>
<feature type="transmembrane region" description="Helical" evidence="1">
    <location>
        <begin position="34"/>
        <end position="52"/>
    </location>
</feature>
<dbReference type="GeneID" id="100176212"/>
<name>F6XV81_CIOIN</name>
<dbReference type="HOGENOM" id="CLU_072415_0_0_1"/>
<keyword evidence="1" id="KW-1133">Transmembrane helix</keyword>
<dbReference type="GeneTree" id="ENSGT00390000007430"/>
<accession>F6XV81</accession>
<dbReference type="KEGG" id="cin:100176212"/>
<dbReference type="Proteomes" id="UP000008144">
    <property type="component" value="Unassembled WGS sequence"/>
</dbReference>
<feature type="transmembrane region" description="Helical" evidence="1">
    <location>
        <begin position="181"/>
        <end position="198"/>
    </location>
</feature>
<reference evidence="3" key="1">
    <citation type="journal article" date="2002" name="Science">
        <title>The draft genome of Ciona intestinalis: insights into chordate and vertebrate origins.</title>
        <authorList>
            <person name="Dehal P."/>
            <person name="Satou Y."/>
            <person name="Campbell R.K."/>
            <person name="Chapman J."/>
            <person name="Degnan B."/>
            <person name="De Tomaso A."/>
            <person name="Davidson B."/>
            <person name="Di Gregorio A."/>
            <person name="Gelpke M."/>
            <person name="Goodstein D.M."/>
            <person name="Harafuji N."/>
            <person name="Hastings K.E."/>
            <person name="Ho I."/>
            <person name="Hotta K."/>
            <person name="Huang W."/>
            <person name="Kawashima T."/>
            <person name="Lemaire P."/>
            <person name="Martinez D."/>
            <person name="Meinertzhagen I.A."/>
            <person name="Necula S."/>
            <person name="Nonaka M."/>
            <person name="Putnam N."/>
            <person name="Rash S."/>
            <person name="Saiga H."/>
            <person name="Satake M."/>
            <person name="Terry A."/>
            <person name="Yamada L."/>
            <person name="Wang H.G."/>
            <person name="Awazu S."/>
            <person name="Azumi K."/>
            <person name="Boore J."/>
            <person name="Branno M."/>
            <person name="Chin-Bow S."/>
            <person name="DeSantis R."/>
            <person name="Doyle S."/>
            <person name="Francino P."/>
            <person name="Keys D.N."/>
            <person name="Haga S."/>
            <person name="Hayashi H."/>
            <person name="Hino K."/>
            <person name="Imai K.S."/>
            <person name="Inaba K."/>
            <person name="Kano S."/>
            <person name="Kobayashi K."/>
            <person name="Kobayashi M."/>
            <person name="Lee B.I."/>
            <person name="Makabe K.W."/>
            <person name="Manohar C."/>
            <person name="Matassi G."/>
            <person name="Medina M."/>
            <person name="Mochizuki Y."/>
            <person name="Mount S."/>
            <person name="Morishita T."/>
            <person name="Miura S."/>
            <person name="Nakayama A."/>
            <person name="Nishizaka S."/>
            <person name="Nomoto H."/>
            <person name="Ohta F."/>
            <person name="Oishi K."/>
            <person name="Rigoutsos I."/>
            <person name="Sano M."/>
            <person name="Sasaki A."/>
            <person name="Sasakura Y."/>
            <person name="Shoguchi E."/>
            <person name="Shin-i T."/>
            <person name="Spagnuolo A."/>
            <person name="Stainier D."/>
            <person name="Suzuki M.M."/>
            <person name="Tassy O."/>
            <person name="Takatori N."/>
            <person name="Tokuoka M."/>
            <person name="Yagi K."/>
            <person name="Yoshizaki F."/>
            <person name="Wada S."/>
            <person name="Zhang C."/>
            <person name="Hyatt P.D."/>
            <person name="Larimer F."/>
            <person name="Detter C."/>
            <person name="Doggett N."/>
            <person name="Glavina T."/>
            <person name="Hawkins T."/>
            <person name="Richardson P."/>
            <person name="Lucas S."/>
            <person name="Kohara Y."/>
            <person name="Levine M."/>
            <person name="Satoh N."/>
            <person name="Rokhsar D.S."/>
        </authorList>
    </citation>
    <scope>NUCLEOTIDE SEQUENCE [LARGE SCALE GENOMIC DNA]</scope>
</reference>
<reference evidence="2" key="2">
    <citation type="submission" date="2025-08" db="UniProtKB">
        <authorList>
            <consortium name="Ensembl"/>
        </authorList>
    </citation>
    <scope>IDENTIFICATION</scope>
</reference>
<proteinExistence type="predicted"/>
<accession>A0A1W2WEY8</accession>
<keyword evidence="1" id="KW-0472">Membrane</keyword>
<evidence type="ECO:0000313" key="2">
    <source>
        <dbReference type="Ensembl" id="ENSCINP00000008479.3"/>
    </source>
</evidence>
<dbReference type="InParanoid" id="F6XV81"/>
<dbReference type="Pfam" id="PF14808">
    <property type="entry name" value="TMEM164"/>
    <property type="match status" value="1"/>
</dbReference>
<keyword evidence="3" id="KW-1185">Reference proteome</keyword>
<reference evidence="2" key="3">
    <citation type="submission" date="2025-09" db="UniProtKB">
        <authorList>
            <consortium name="Ensembl"/>
        </authorList>
    </citation>
    <scope>IDENTIFICATION</scope>
</reference>
<dbReference type="FunCoup" id="F6XV81">
    <property type="interactions" value="1"/>
</dbReference>
<dbReference type="PANTHER" id="PTHR20948">
    <property type="entry name" value="TRANSMEMBRANE PROTEIN 164"/>
    <property type="match status" value="1"/>
</dbReference>
<evidence type="ECO:0000313" key="3">
    <source>
        <dbReference type="Proteomes" id="UP000008144"/>
    </source>
</evidence>
<dbReference type="AlphaFoldDB" id="F6XV81"/>
<dbReference type="OMA" id="FIYIMHG"/>
<dbReference type="InterPro" id="IPR026508">
    <property type="entry name" value="TMEM164"/>
</dbReference>
<dbReference type="PANTHER" id="PTHR20948:SF2">
    <property type="entry name" value="TRANSMEMBRANE PROTEIN 164"/>
    <property type="match status" value="1"/>
</dbReference>
<feature type="transmembrane region" description="Helical" evidence="1">
    <location>
        <begin position="210"/>
        <end position="232"/>
    </location>
</feature>
<sequence>MLDWLYSGVDFTLDGNGGTECAQYLSLQHRVYETILVVFVSVVEIIVAIKYIRNKPLHKQVKDNFYALNVAKTESNGTAQKHVVVLQPRAALKSFLLVALCLAFGIEIGYKFATNQIIYLLNPCHVLTASMIFLLAVDENRKSPFVQAVFRVQLHLLSGPLLAILLPVVNTRHLSCEIESYWLHHCLLYLVPIYLISLGGSYSCEPLTDLWWPVLSVGVGFLYHFTFLQGLALTTKVNLNNMLCPAVSDPFRGSSYRMWAFAHQHFLIAIHGKLYHAFSWLVISSCRNCHSFCCTVLHKNHHDATTNNIKKID</sequence>
<dbReference type="OrthoDB" id="17328at2759"/>
<organism evidence="2 3">
    <name type="scientific">Ciona intestinalis</name>
    <name type="common">Transparent sea squirt</name>
    <name type="synonym">Ascidia intestinalis</name>
    <dbReference type="NCBI Taxonomy" id="7719"/>
    <lineage>
        <taxon>Eukaryota</taxon>
        <taxon>Metazoa</taxon>
        <taxon>Chordata</taxon>
        <taxon>Tunicata</taxon>
        <taxon>Ascidiacea</taxon>
        <taxon>Phlebobranchia</taxon>
        <taxon>Cionidae</taxon>
        <taxon>Ciona</taxon>
    </lineage>
</organism>
<feature type="transmembrane region" description="Helical" evidence="1">
    <location>
        <begin position="116"/>
        <end position="137"/>
    </location>
</feature>
<dbReference type="RefSeq" id="XP_002129750.1">
    <property type="nucleotide sequence ID" value="XM_002129714.5"/>
</dbReference>
<gene>
    <name evidence="2" type="primary">LOC100176212</name>
</gene>
<feature type="transmembrane region" description="Helical" evidence="1">
    <location>
        <begin position="149"/>
        <end position="169"/>
    </location>
</feature>